<reference evidence="3 4" key="1">
    <citation type="submission" date="2021-06" db="EMBL/GenBank/DDBJ databases">
        <title>Actinomycetes sequencing.</title>
        <authorList>
            <person name="Shan Q."/>
        </authorList>
    </citation>
    <scope>NUCLEOTIDE SEQUENCE [LARGE SCALE GENOMIC DNA]</scope>
    <source>
        <strain evidence="3 4">NEAU-G5</strain>
    </source>
</reference>
<proteinExistence type="predicted"/>
<dbReference type="Gene3D" id="3.40.50.12780">
    <property type="entry name" value="N-terminal domain of ligase-like"/>
    <property type="match status" value="1"/>
</dbReference>
<dbReference type="PANTHER" id="PTHR43767:SF12">
    <property type="entry name" value="AMP-DEPENDENT SYNTHETASE AND LIGASE"/>
    <property type="match status" value="1"/>
</dbReference>
<dbReference type="InterPro" id="IPR045851">
    <property type="entry name" value="AMP-bd_C_sf"/>
</dbReference>
<feature type="domain" description="AMP-dependent synthetase/ligase" evidence="1">
    <location>
        <begin position="37"/>
        <end position="402"/>
    </location>
</feature>
<keyword evidence="4" id="KW-1185">Reference proteome</keyword>
<name>A0ABS6B842_9NOCA</name>
<dbReference type="RefSeq" id="WP_215921978.1">
    <property type="nucleotide sequence ID" value="NZ_JAHKNI010000012.1"/>
</dbReference>
<comment type="caution">
    <text evidence="3">The sequence shown here is derived from an EMBL/GenBank/DDBJ whole genome shotgun (WGS) entry which is preliminary data.</text>
</comment>
<dbReference type="Gene3D" id="3.30.300.30">
    <property type="match status" value="1"/>
</dbReference>
<keyword evidence="3" id="KW-0436">Ligase</keyword>
<dbReference type="PANTHER" id="PTHR43767">
    <property type="entry name" value="LONG-CHAIN-FATTY-ACID--COA LIGASE"/>
    <property type="match status" value="1"/>
</dbReference>
<organism evidence="3 4">
    <name type="scientific">Nocardia albiluteola</name>
    <dbReference type="NCBI Taxonomy" id="2842303"/>
    <lineage>
        <taxon>Bacteria</taxon>
        <taxon>Bacillati</taxon>
        <taxon>Actinomycetota</taxon>
        <taxon>Actinomycetes</taxon>
        <taxon>Mycobacteriales</taxon>
        <taxon>Nocardiaceae</taxon>
        <taxon>Nocardia</taxon>
    </lineage>
</organism>
<sequence length="544" mass="57114">MNRVENTSRYRDLVPADLRERWAAAGYYPGVDIYSMFARHVTRQPDAPAVIDADGTVTYAELDDLARRLAAGLARLGVGVEDIVAVQLPNDRLACAADLAIAALGAIALPFPVGRGTREAAGLLRRSGAVAVIAAAEYNGLHSAGQIREMAADLPSLRAVVAAGRHVCRGCIPLHALLAPDPGDFRPHRPDPDGPARILVTSGSEAEPKMVVYSHNALAGGRGAMLAALHAGPGVMRNMFLTPLASAFGSSGTPVTLATLGGTLVLQPRFTPASTLAMIEKACPTHLLGVPTMLRMLLDHVADGLGPTSLRAIVLGGSPLDADTVRRGRNTFGCPIVNLYGAADGVSCHTALDDPVDRATSAGRPDPVVAEIRVVDQHLTSVPTGQAGEILARGPMSPMCYLNAPDLDAIMRTPDGWTRTGDIGRLDAEGYLTVVGRGKDIIIRGGLNISPAEVEALLITHPAITEVVCVAVSDPLYGERLCACVAATDPVSLREVTDHLAAQGLEPRKFPERLLQLHTLPLGPAGKIDRRALRARAQADSTGQ</sequence>
<evidence type="ECO:0000259" key="1">
    <source>
        <dbReference type="Pfam" id="PF00501"/>
    </source>
</evidence>
<accession>A0ABS6B842</accession>
<dbReference type="InterPro" id="IPR042099">
    <property type="entry name" value="ANL_N_sf"/>
</dbReference>
<protein>
    <submittedName>
        <fullName evidence="3">Acyl--CoA ligase</fullName>
    </submittedName>
</protein>
<dbReference type="SUPFAM" id="SSF56801">
    <property type="entry name" value="Acetyl-CoA synthetase-like"/>
    <property type="match status" value="1"/>
</dbReference>
<dbReference type="InterPro" id="IPR000873">
    <property type="entry name" value="AMP-dep_synth/lig_dom"/>
</dbReference>
<dbReference type="Pfam" id="PF13193">
    <property type="entry name" value="AMP-binding_C"/>
    <property type="match status" value="1"/>
</dbReference>
<evidence type="ECO:0000313" key="3">
    <source>
        <dbReference type="EMBL" id="MBU3065911.1"/>
    </source>
</evidence>
<dbReference type="Pfam" id="PF00501">
    <property type="entry name" value="AMP-binding"/>
    <property type="match status" value="1"/>
</dbReference>
<dbReference type="InterPro" id="IPR025110">
    <property type="entry name" value="AMP-bd_C"/>
</dbReference>
<evidence type="ECO:0000313" key="4">
    <source>
        <dbReference type="Proteomes" id="UP000733379"/>
    </source>
</evidence>
<dbReference type="InterPro" id="IPR050237">
    <property type="entry name" value="ATP-dep_AMP-bd_enzyme"/>
</dbReference>
<feature type="domain" description="AMP-binding enzyme C-terminal" evidence="2">
    <location>
        <begin position="453"/>
        <end position="527"/>
    </location>
</feature>
<dbReference type="Proteomes" id="UP000733379">
    <property type="component" value="Unassembled WGS sequence"/>
</dbReference>
<gene>
    <name evidence="3" type="ORF">KO481_30870</name>
</gene>
<dbReference type="GO" id="GO:0016874">
    <property type="term" value="F:ligase activity"/>
    <property type="evidence" value="ECO:0007669"/>
    <property type="project" value="UniProtKB-KW"/>
</dbReference>
<dbReference type="EMBL" id="JAHKNI010000012">
    <property type="protein sequence ID" value="MBU3065911.1"/>
    <property type="molecule type" value="Genomic_DNA"/>
</dbReference>
<evidence type="ECO:0000259" key="2">
    <source>
        <dbReference type="Pfam" id="PF13193"/>
    </source>
</evidence>